<proteinExistence type="predicted"/>
<organism evidence="1 2">
    <name type="scientific">Gemmata algarum</name>
    <dbReference type="NCBI Taxonomy" id="2975278"/>
    <lineage>
        <taxon>Bacteria</taxon>
        <taxon>Pseudomonadati</taxon>
        <taxon>Planctomycetota</taxon>
        <taxon>Planctomycetia</taxon>
        <taxon>Gemmatales</taxon>
        <taxon>Gemmataceae</taxon>
        <taxon>Gemmata</taxon>
    </lineage>
</organism>
<protein>
    <recommendedName>
        <fullName evidence="3">DUF4469 domain-containing protein</fullName>
    </recommendedName>
</protein>
<gene>
    <name evidence="1" type="ORF">R5W23_003642</name>
</gene>
<dbReference type="Proteomes" id="UP001272242">
    <property type="component" value="Unassembled WGS sequence"/>
</dbReference>
<evidence type="ECO:0000313" key="1">
    <source>
        <dbReference type="EMBL" id="MDY3562193.1"/>
    </source>
</evidence>
<sequence>MGTVAPESNVLLDVVLPDGSYAVLFLPPPQVGDEVHYRGVRFWVKRVHRLSHLSPFHSRVWLTTPPAVSAAPASG</sequence>
<name>A0ABU5F4X3_9BACT</name>
<keyword evidence="2" id="KW-1185">Reference proteome</keyword>
<comment type="caution">
    <text evidence="1">The sequence shown here is derived from an EMBL/GenBank/DDBJ whole genome shotgun (WGS) entry which is preliminary data.</text>
</comment>
<evidence type="ECO:0000313" key="2">
    <source>
        <dbReference type="Proteomes" id="UP001272242"/>
    </source>
</evidence>
<evidence type="ECO:0008006" key="3">
    <source>
        <dbReference type="Google" id="ProtNLM"/>
    </source>
</evidence>
<accession>A0ABU5F4X3</accession>
<dbReference type="RefSeq" id="WP_320688521.1">
    <property type="nucleotide sequence ID" value="NZ_JAXBLV010000209.1"/>
</dbReference>
<reference evidence="2" key="1">
    <citation type="journal article" date="2023" name="Mar. Drugs">
        <title>Gemmata algarum, a Novel Planctomycete Isolated from an Algal Mat, Displays Antimicrobial Activity.</title>
        <authorList>
            <person name="Kumar G."/>
            <person name="Kallscheuer N."/>
            <person name="Kashif M."/>
            <person name="Ahamad S."/>
            <person name="Jagadeeshwari U."/>
            <person name="Pannikurungottu S."/>
            <person name="Haufschild T."/>
            <person name="Kabuu M."/>
            <person name="Sasikala C."/>
            <person name="Jogler C."/>
            <person name="Ramana C."/>
        </authorList>
    </citation>
    <scope>NUCLEOTIDE SEQUENCE [LARGE SCALE GENOMIC DNA]</scope>
    <source>
        <strain evidence="2">JC673</strain>
    </source>
</reference>
<dbReference type="EMBL" id="JAXBLV010000209">
    <property type="protein sequence ID" value="MDY3562193.1"/>
    <property type="molecule type" value="Genomic_DNA"/>
</dbReference>